<name>A0A5B7CYH2_PORTR</name>
<feature type="compositionally biased region" description="Polar residues" evidence="1">
    <location>
        <begin position="25"/>
        <end position="54"/>
    </location>
</feature>
<dbReference type="AlphaFoldDB" id="A0A5B7CYH2"/>
<comment type="caution">
    <text evidence="2">The sequence shown here is derived from an EMBL/GenBank/DDBJ whole genome shotgun (WGS) entry which is preliminary data.</text>
</comment>
<evidence type="ECO:0000313" key="3">
    <source>
        <dbReference type="Proteomes" id="UP000324222"/>
    </source>
</evidence>
<evidence type="ECO:0000313" key="2">
    <source>
        <dbReference type="EMBL" id="MPC14807.1"/>
    </source>
</evidence>
<dbReference type="EMBL" id="VSRR010000380">
    <property type="protein sequence ID" value="MPC14807.1"/>
    <property type="molecule type" value="Genomic_DNA"/>
</dbReference>
<gene>
    <name evidence="2" type="ORF">E2C01_007583</name>
</gene>
<organism evidence="2 3">
    <name type="scientific">Portunus trituberculatus</name>
    <name type="common">Swimming crab</name>
    <name type="synonym">Neptunus trituberculatus</name>
    <dbReference type="NCBI Taxonomy" id="210409"/>
    <lineage>
        <taxon>Eukaryota</taxon>
        <taxon>Metazoa</taxon>
        <taxon>Ecdysozoa</taxon>
        <taxon>Arthropoda</taxon>
        <taxon>Crustacea</taxon>
        <taxon>Multicrustacea</taxon>
        <taxon>Malacostraca</taxon>
        <taxon>Eumalacostraca</taxon>
        <taxon>Eucarida</taxon>
        <taxon>Decapoda</taxon>
        <taxon>Pleocyemata</taxon>
        <taxon>Brachyura</taxon>
        <taxon>Eubrachyura</taxon>
        <taxon>Portunoidea</taxon>
        <taxon>Portunidae</taxon>
        <taxon>Portuninae</taxon>
        <taxon>Portunus</taxon>
    </lineage>
</organism>
<sequence>MGGTVRGGAEWETAVAGDGKRRRTVSCSKCQRSSELRTVSPTQPTVRQVTAQHSLDSHATARRCRECLVVPT</sequence>
<proteinExistence type="predicted"/>
<protein>
    <submittedName>
        <fullName evidence="2">Uncharacterized protein</fullName>
    </submittedName>
</protein>
<reference evidence="2 3" key="1">
    <citation type="submission" date="2019-05" db="EMBL/GenBank/DDBJ databases">
        <title>Another draft genome of Portunus trituberculatus and its Hox gene families provides insights of decapod evolution.</title>
        <authorList>
            <person name="Jeong J.-H."/>
            <person name="Song I."/>
            <person name="Kim S."/>
            <person name="Choi T."/>
            <person name="Kim D."/>
            <person name="Ryu S."/>
            <person name="Kim W."/>
        </authorList>
    </citation>
    <scope>NUCLEOTIDE SEQUENCE [LARGE SCALE GENOMIC DNA]</scope>
    <source>
        <tissue evidence="2">Muscle</tissue>
    </source>
</reference>
<keyword evidence="3" id="KW-1185">Reference proteome</keyword>
<evidence type="ECO:0000256" key="1">
    <source>
        <dbReference type="SAM" id="MobiDB-lite"/>
    </source>
</evidence>
<feature type="region of interest" description="Disordered" evidence="1">
    <location>
        <begin position="1"/>
        <end position="55"/>
    </location>
</feature>
<accession>A0A5B7CYH2</accession>
<dbReference type="Proteomes" id="UP000324222">
    <property type="component" value="Unassembled WGS sequence"/>
</dbReference>